<reference evidence="1 2" key="1">
    <citation type="journal article" date="2013" name="Genome Biol.">
        <title>Genomic analysis reveals key aspects of prokaryotic symbiosis in the phototrophic consortium "Chlorochromatium aggregatum".</title>
        <authorList>
            <person name="Liu Z."/>
            <person name="Muller J."/>
            <person name="Li T."/>
            <person name="Alvey R.M."/>
            <person name="Vogl K."/>
            <person name="Frigaard N.U."/>
            <person name="Rockwell N.C."/>
            <person name="Boyd E.S."/>
            <person name="Tomsho L.P."/>
            <person name="Schuster S.C."/>
            <person name="Henke P."/>
            <person name="Rohde M."/>
            <person name="Overmann J."/>
            <person name="Bryant D.A."/>
        </authorList>
    </citation>
    <scope>NUCLEOTIDE SEQUENCE [LARGE SCALE GENOMIC DNA]</scope>
    <source>
        <strain evidence="1">CR</strain>
    </source>
</reference>
<gene>
    <name evidence="1" type="ORF">Cenrod_0861</name>
</gene>
<accession>U5N6Q7</accession>
<dbReference type="STRING" id="946483.Cenrod_0861"/>
<organism evidence="1 2">
    <name type="scientific">Candidatus Symbiobacter mobilis CR</name>
    <dbReference type="NCBI Taxonomy" id="946483"/>
    <lineage>
        <taxon>Bacteria</taxon>
        <taxon>Pseudomonadati</taxon>
        <taxon>Pseudomonadota</taxon>
        <taxon>Betaproteobacteria</taxon>
        <taxon>Burkholderiales</taxon>
        <taxon>Comamonadaceae</taxon>
    </lineage>
</organism>
<name>U5N6Q7_9BURK</name>
<dbReference type="Proteomes" id="UP000017184">
    <property type="component" value="Chromosome"/>
</dbReference>
<protein>
    <submittedName>
        <fullName evidence="1">Uncharacterized protein</fullName>
    </submittedName>
</protein>
<dbReference type="EMBL" id="CP004885">
    <property type="protein sequence ID" value="AGX86965.1"/>
    <property type="molecule type" value="Genomic_DNA"/>
</dbReference>
<evidence type="ECO:0000313" key="2">
    <source>
        <dbReference type="Proteomes" id="UP000017184"/>
    </source>
</evidence>
<dbReference type="AlphaFoldDB" id="U5N6Q7"/>
<proteinExistence type="predicted"/>
<sequence>MRLLAAICRYLLLWAAVLATKGGDKPAIRPLYLQHWFESRAELESARF</sequence>
<dbReference type="HOGENOM" id="CLU_3150729_0_0_4"/>
<keyword evidence="2" id="KW-1185">Reference proteome</keyword>
<dbReference type="KEGG" id="cbx:Cenrod_0861"/>
<evidence type="ECO:0000313" key="1">
    <source>
        <dbReference type="EMBL" id="AGX86965.1"/>
    </source>
</evidence>